<dbReference type="InterPro" id="IPR037171">
    <property type="entry name" value="NagB/RpiA_transferase-like"/>
</dbReference>
<sequence length="246" mass="26718">MKPAFGELLVVPDAEAFAEAGARLLADAAATAGARCVIGLAGGSTPKSIYQRLASSPYHHQVRWNALDFVLGDERFVAPDDPDSNMRMIDRALFDHVEHDPARVHAVPYGGLTVEQAADRYEQALQALYGAKTLSPERPFFDLCFLGMGDDGHTASLLPGQQRLLEERTRWVLPVTEGRPEARVTLTYPVLDSARLVVFVVAGSGKRSMLDGILSGAETSVPAARIRPSGRVLWLVDRDAAGRWAQ</sequence>
<evidence type="ECO:0000256" key="2">
    <source>
        <dbReference type="ARBA" id="ARBA00002681"/>
    </source>
</evidence>
<dbReference type="RefSeq" id="WP_029312240.1">
    <property type="nucleotide sequence ID" value="NZ_FTNE01000017.1"/>
</dbReference>
<dbReference type="AlphaFoldDB" id="A0A8G2FHB8"/>
<dbReference type="InterPro" id="IPR039104">
    <property type="entry name" value="6PGL"/>
</dbReference>
<evidence type="ECO:0000313" key="9">
    <source>
        <dbReference type="EMBL" id="SIR15467.1"/>
    </source>
</evidence>
<keyword evidence="10" id="KW-1185">Reference proteome</keyword>
<organism evidence="9 10">
    <name type="scientific">Acidiphilium rubrum</name>
    <dbReference type="NCBI Taxonomy" id="526"/>
    <lineage>
        <taxon>Bacteria</taxon>
        <taxon>Pseudomonadati</taxon>
        <taxon>Pseudomonadota</taxon>
        <taxon>Alphaproteobacteria</taxon>
        <taxon>Acetobacterales</taxon>
        <taxon>Acidocellaceae</taxon>
        <taxon>Acidiphilium</taxon>
    </lineage>
</organism>
<reference evidence="9 10" key="1">
    <citation type="submission" date="2017-01" db="EMBL/GenBank/DDBJ databases">
        <authorList>
            <person name="Varghese N."/>
            <person name="Submissions S."/>
        </authorList>
    </citation>
    <scope>NUCLEOTIDE SEQUENCE [LARGE SCALE GENOMIC DNA]</scope>
    <source>
        <strain evidence="9 10">ATCC 35905</strain>
    </source>
</reference>
<dbReference type="EC" id="3.1.1.31" evidence="5 7"/>
<gene>
    <name evidence="7" type="primary">pgl</name>
    <name evidence="9" type="ORF">SAMN05421828_11720</name>
</gene>
<dbReference type="UniPathway" id="UPA00115">
    <property type="reaction ID" value="UER00409"/>
</dbReference>
<keyword evidence="7" id="KW-0378">Hydrolase</keyword>
<evidence type="ECO:0000259" key="8">
    <source>
        <dbReference type="Pfam" id="PF01182"/>
    </source>
</evidence>
<dbReference type="GO" id="GO:0006098">
    <property type="term" value="P:pentose-phosphate shunt"/>
    <property type="evidence" value="ECO:0007669"/>
    <property type="project" value="UniProtKB-UniPathway"/>
</dbReference>
<evidence type="ECO:0000313" key="10">
    <source>
        <dbReference type="Proteomes" id="UP000186308"/>
    </source>
</evidence>
<evidence type="ECO:0000256" key="6">
    <source>
        <dbReference type="ARBA" id="ARBA00020337"/>
    </source>
</evidence>
<evidence type="ECO:0000256" key="4">
    <source>
        <dbReference type="ARBA" id="ARBA00010662"/>
    </source>
</evidence>
<name>A0A8G2FHB8_ACIRU</name>
<dbReference type="SUPFAM" id="SSF100950">
    <property type="entry name" value="NagB/RpiA/CoA transferase-like"/>
    <property type="match status" value="1"/>
</dbReference>
<comment type="catalytic activity">
    <reaction evidence="1 7">
        <text>6-phospho-D-glucono-1,5-lactone + H2O = 6-phospho-D-gluconate + H(+)</text>
        <dbReference type="Rhea" id="RHEA:12556"/>
        <dbReference type="ChEBI" id="CHEBI:15377"/>
        <dbReference type="ChEBI" id="CHEBI:15378"/>
        <dbReference type="ChEBI" id="CHEBI:57955"/>
        <dbReference type="ChEBI" id="CHEBI:58759"/>
        <dbReference type="EC" id="3.1.1.31"/>
    </reaction>
</comment>
<dbReference type="Gene3D" id="3.40.50.1360">
    <property type="match status" value="1"/>
</dbReference>
<comment type="caution">
    <text evidence="9">The sequence shown here is derived from an EMBL/GenBank/DDBJ whole genome shotgun (WGS) entry which is preliminary data.</text>
</comment>
<evidence type="ECO:0000256" key="5">
    <source>
        <dbReference type="ARBA" id="ARBA00013198"/>
    </source>
</evidence>
<dbReference type="PANTHER" id="PTHR11054:SF0">
    <property type="entry name" value="6-PHOSPHOGLUCONOLACTONASE"/>
    <property type="match status" value="1"/>
</dbReference>
<dbReference type="InterPro" id="IPR006148">
    <property type="entry name" value="Glc/Gal-6P_isomerase"/>
</dbReference>
<comment type="pathway">
    <text evidence="3 7">Carbohydrate degradation; pentose phosphate pathway; D-ribulose 5-phosphate from D-glucose 6-phosphate (oxidative stage): step 2/3.</text>
</comment>
<dbReference type="Pfam" id="PF01182">
    <property type="entry name" value="Glucosamine_iso"/>
    <property type="match status" value="1"/>
</dbReference>
<comment type="function">
    <text evidence="2 7">Hydrolysis of 6-phosphogluconolactone to 6-phosphogluconate.</text>
</comment>
<evidence type="ECO:0000256" key="3">
    <source>
        <dbReference type="ARBA" id="ARBA00004961"/>
    </source>
</evidence>
<comment type="similarity">
    <text evidence="4 7">Belongs to the glucosamine/galactosamine-6-phosphate isomerase family. 6-phosphogluconolactonase subfamily.</text>
</comment>
<protein>
    <recommendedName>
        <fullName evidence="6 7">6-phosphogluconolactonase</fullName>
        <shortName evidence="7">6PGL</shortName>
        <ecNumber evidence="5 7">3.1.1.31</ecNumber>
    </recommendedName>
</protein>
<dbReference type="InterPro" id="IPR005900">
    <property type="entry name" value="6-phosphogluconolactonase_DevB"/>
</dbReference>
<feature type="domain" description="Glucosamine/galactosamine-6-phosphate isomerase" evidence="8">
    <location>
        <begin position="13"/>
        <end position="234"/>
    </location>
</feature>
<accession>A0A8G2FHB8</accession>
<dbReference type="GO" id="GO:0017057">
    <property type="term" value="F:6-phosphogluconolactonase activity"/>
    <property type="evidence" value="ECO:0007669"/>
    <property type="project" value="UniProtKB-UniRule"/>
</dbReference>
<dbReference type="EMBL" id="FTNE01000017">
    <property type="protein sequence ID" value="SIR15467.1"/>
    <property type="molecule type" value="Genomic_DNA"/>
</dbReference>
<dbReference type="CDD" id="cd01400">
    <property type="entry name" value="6PGL"/>
    <property type="match status" value="1"/>
</dbReference>
<proteinExistence type="inferred from homology"/>
<dbReference type="Proteomes" id="UP000186308">
    <property type="component" value="Unassembled WGS sequence"/>
</dbReference>
<dbReference type="GO" id="GO:0005975">
    <property type="term" value="P:carbohydrate metabolic process"/>
    <property type="evidence" value="ECO:0007669"/>
    <property type="project" value="UniProtKB-UniRule"/>
</dbReference>
<dbReference type="OrthoDB" id="9810967at2"/>
<evidence type="ECO:0000256" key="7">
    <source>
        <dbReference type="RuleBase" id="RU365095"/>
    </source>
</evidence>
<evidence type="ECO:0000256" key="1">
    <source>
        <dbReference type="ARBA" id="ARBA00000832"/>
    </source>
</evidence>
<dbReference type="NCBIfam" id="TIGR01198">
    <property type="entry name" value="pgl"/>
    <property type="match status" value="1"/>
</dbReference>
<dbReference type="PANTHER" id="PTHR11054">
    <property type="entry name" value="6-PHOSPHOGLUCONOLACTONASE"/>
    <property type="match status" value="1"/>
</dbReference>